<feature type="region of interest" description="Disordered" evidence="1">
    <location>
        <begin position="457"/>
        <end position="476"/>
    </location>
</feature>
<reference evidence="2" key="2">
    <citation type="submission" date="2018-05" db="EMBL/GenBank/DDBJ databases">
        <title>OgluRS3 (Oryza glumaepatula Reference Sequence Version 3).</title>
        <authorList>
            <person name="Zhang J."/>
            <person name="Kudrna D."/>
            <person name="Lee S."/>
            <person name="Talag J."/>
            <person name="Welchert J."/>
            <person name="Wing R.A."/>
        </authorList>
    </citation>
    <scope>NUCLEOTIDE SEQUENCE [LARGE SCALE GENOMIC DNA]</scope>
</reference>
<accession>A0A0E0B7Q3</accession>
<reference evidence="2" key="1">
    <citation type="submission" date="2015-04" db="UniProtKB">
        <authorList>
            <consortium name="EnsemblPlants"/>
        </authorList>
    </citation>
    <scope>IDENTIFICATION</scope>
</reference>
<dbReference type="Proteomes" id="UP000026961">
    <property type="component" value="Chromosome 10"/>
</dbReference>
<sequence>MAELPPVQIVAAKDDVPPPYLTDNVVHNLLLCLAPEPAYLAVATAVSTKWRSVVHSEACFGRRFRLDYDGPTPLLGFFSNNAAGPFFTATGAGVVGLAPPEEAVSAGDGSVQHIYDARHGRVLMDGREDKELLVWDPLSRRKDFIPMPPGYFVGEGYGGGALICEADHDAGDDCHAAPYRVVFVYCGSDRPPTTMASVYSSRTNTWGPVATMDARVTFELKQPAVLDYTVYWLVNGRTQIIEFEFDTNSLALFRTPVDLPDFVVFPMEDGRLGYTGMMGPIVRVFAIEDIYEDGDATWTKVTTLHLDAMRPSQSYQQVLDSDTDSDSDDEEEFVLLLAHQFGPKAKKDSKIIPSHPPTIKSDNDEYNHVVIRPRVIGFIEDPNSILVRTELGVFMVDIESNEYEQLSQRIYFTTVYPYESFYTTVGKANFNDPVLIDHENNDEQGLQQLEPLNDTILPDQENIGGGISASGDGDEQ</sequence>
<dbReference type="HOGENOM" id="CLU_662898_0_0_1"/>
<dbReference type="Gramene" id="OGLUM10G01960.1">
    <property type="protein sequence ID" value="OGLUM10G01960.1"/>
    <property type="gene ID" value="OGLUM10G01960"/>
</dbReference>
<name>A0A0E0B7Q3_9ORYZ</name>
<evidence type="ECO:0000313" key="2">
    <source>
        <dbReference type="EnsemblPlants" id="OGLUM10G01960.1"/>
    </source>
</evidence>
<evidence type="ECO:0008006" key="4">
    <source>
        <dbReference type="Google" id="ProtNLM"/>
    </source>
</evidence>
<dbReference type="eggNOG" id="ENOG502R86S">
    <property type="taxonomic scope" value="Eukaryota"/>
</dbReference>
<dbReference type="AlphaFoldDB" id="A0A0E0B7Q3"/>
<protein>
    <recommendedName>
        <fullName evidence="4">F-box domain-containing protein</fullName>
    </recommendedName>
</protein>
<keyword evidence="3" id="KW-1185">Reference proteome</keyword>
<evidence type="ECO:0000256" key="1">
    <source>
        <dbReference type="SAM" id="MobiDB-lite"/>
    </source>
</evidence>
<dbReference type="PANTHER" id="PTHR33186">
    <property type="entry name" value="OS10G0136150 PROTEIN-RELATED"/>
    <property type="match status" value="1"/>
</dbReference>
<dbReference type="EnsemblPlants" id="OGLUM10G01960.1">
    <property type="protein sequence ID" value="OGLUM10G01960.1"/>
    <property type="gene ID" value="OGLUM10G01960"/>
</dbReference>
<dbReference type="PANTHER" id="PTHR33186:SF13">
    <property type="entry name" value="OS10G0138300 PROTEIN"/>
    <property type="match status" value="1"/>
</dbReference>
<organism evidence="2">
    <name type="scientific">Oryza glumipatula</name>
    <dbReference type="NCBI Taxonomy" id="40148"/>
    <lineage>
        <taxon>Eukaryota</taxon>
        <taxon>Viridiplantae</taxon>
        <taxon>Streptophyta</taxon>
        <taxon>Embryophyta</taxon>
        <taxon>Tracheophyta</taxon>
        <taxon>Spermatophyta</taxon>
        <taxon>Magnoliopsida</taxon>
        <taxon>Liliopsida</taxon>
        <taxon>Poales</taxon>
        <taxon>Poaceae</taxon>
        <taxon>BOP clade</taxon>
        <taxon>Oryzoideae</taxon>
        <taxon>Oryzeae</taxon>
        <taxon>Oryzinae</taxon>
        <taxon>Oryza</taxon>
    </lineage>
</organism>
<dbReference type="STRING" id="40148.A0A0E0B7Q3"/>
<evidence type="ECO:0000313" key="3">
    <source>
        <dbReference type="Proteomes" id="UP000026961"/>
    </source>
</evidence>
<proteinExistence type="predicted"/>